<evidence type="ECO:0000313" key="1">
    <source>
        <dbReference type="EMBL" id="PKI31708.1"/>
    </source>
</evidence>
<sequence length="70" mass="7554">MLNECTVDVVTCLNRNYKSNLWSGRVGSPIKVILVDVNLGLGVGPNGLGPKTRVWAQNVIPPPESKPPPF</sequence>
<dbReference type="Proteomes" id="UP000233551">
    <property type="component" value="Unassembled WGS sequence"/>
</dbReference>
<gene>
    <name evidence="1" type="ORF">CRG98_047918</name>
</gene>
<dbReference type="EMBL" id="PGOL01008461">
    <property type="protein sequence ID" value="PKI31708.1"/>
    <property type="molecule type" value="Genomic_DNA"/>
</dbReference>
<organism evidence="1 2">
    <name type="scientific">Punica granatum</name>
    <name type="common">Pomegranate</name>
    <dbReference type="NCBI Taxonomy" id="22663"/>
    <lineage>
        <taxon>Eukaryota</taxon>
        <taxon>Viridiplantae</taxon>
        <taxon>Streptophyta</taxon>
        <taxon>Embryophyta</taxon>
        <taxon>Tracheophyta</taxon>
        <taxon>Spermatophyta</taxon>
        <taxon>Magnoliopsida</taxon>
        <taxon>eudicotyledons</taxon>
        <taxon>Gunneridae</taxon>
        <taxon>Pentapetalae</taxon>
        <taxon>rosids</taxon>
        <taxon>malvids</taxon>
        <taxon>Myrtales</taxon>
        <taxon>Lythraceae</taxon>
        <taxon>Punica</taxon>
    </lineage>
</organism>
<protein>
    <submittedName>
        <fullName evidence="1">Uncharacterized protein</fullName>
    </submittedName>
</protein>
<comment type="caution">
    <text evidence="1">The sequence shown here is derived from an EMBL/GenBank/DDBJ whole genome shotgun (WGS) entry which is preliminary data.</text>
</comment>
<proteinExistence type="predicted"/>
<name>A0A2I0HJ37_PUNGR</name>
<keyword evidence="2" id="KW-1185">Reference proteome</keyword>
<dbReference type="AlphaFoldDB" id="A0A2I0HJ37"/>
<accession>A0A2I0HJ37</accession>
<reference evidence="1 2" key="1">
    <citation type="submission" date="2017-11" db="EMBL/GenBank/DDBJ databases">
        <title>De-novo sequencing of pomegranate (Punica granatum L.) genome.</title>
        <authorList>
            <person name="Akparov Z."/>
            <person name="Amiraslanov A."/>
            <person name="Hajiyeva S."/>
            <person name="Abbasov M."/>
            <person name="Kaur K."/>
            <person name="Hamwieh A."/>
            <person name="Solovyev V."/>
            <person name="Salamov A."/>
            <person name="Braich B."/>
            <person name="Kosarev P."/>
            <person name="Mahmoud A."/>
            <person name="Hajiyev E."/>
            <person name="Babayeva S."/>
            <person name="Izzatullayeva V."/>
            <person name="Mammadov A."/>
            <person name="Mammadov A."/>
            <person name="Sharifova S."/>
            <person name="Ojaghi J."/>
            <person name="Eynullazada K."/>
            <person name="Bayramov B."/>
            <person name="Abdulazimova A."/>
            <person name="Shahmuradov I."/>
        </authorList>
    </citation>
    <scope>NUCLEOTIDE SEQUENCE [LARGE SCALE GENOMIC DNA]</scope>
    <source>
        <strain evidence="2">cv. AG2017</strain>
        <tissue evidence="1">Leaf</tissue>
    </source>
</reference>
<evidence type="ECO:0000313" key="2">
    <source>
        <dbReference type="Proteomes" id="UP000233551"/>
    </source>
</evidence>